<dbReference type="HAMAP" id="MF_00105">
    <property type="entry name" value="GreA_GreB"/>
    <property type="match status" value="1"/>
</dbReference>
<dbReference type="InterPro" id="IPR001437">
    <property type="entry name" value="Tscrpt_elong_fac_GreA/B_C"/>
</dbReference>
<dbReference type="Proteomes" id="UP000178372">
    <property type="component" value="Unassembled WGS sequence"/>
</dbReference>
<dbReference type="Pfam" id="PF03449">
    <property type="entry name" value="GreA_GreB_N"/>
    <property type="match status" value="1"/>
</dbReference>
<evidence type="ECO:0000256" key="7">
    <source>
        <dbReference type="ARBA" id="ARBA00030776"/>
    </source>
</evidence>
<keyword evidence="5 8" id="KW-0804">Transcription</keyword>
<keyword evidence="4 8" id="KW-0238">DNA-binding</keyword>
<evidence type="ECO:0000313" key="13">
    <source>
        <dbReference type="Proteomes" id="UP000178372"/>
    </source>
</evidence>
<evidence type="ECO:0000313" key="12">
    <source>
        <dbReference type="EMBL" id="OGK16434.1"/>
    </source>
</evidence>
<dbReference type="InterPro" id="IPR023459">
    <property type="entry name" value="Tscrpt_elong_fac_GreA/B_fam"/>
</dbReference>
<evidence type="ECO:0000256" key="6">
    <source>
        <dbReference type="ARBA" id="ARBA00024916"/>
    </source>
</evidence>
<dbReference type="InterPro" id="IPR006359">
    <property type="entry name" value="Tscrpt_elong_fac_GreA"/>
</dbReference>
<dbReference type="PANTHER" id="PTHR30437:SF4">
    <property type="entry name" value="TRANSCRIPTION ELONGATION FACTOR GREA"/>
    <property type="match status" value="1"/>
</dbReference>
<organism evidence="12 13">
    <name type="scientific">Candidatus Roizmanbacteria bacterium RIFCSPHIGHO2_01_FULL_39_12b</name>
    <dbReference type="NCBI Taxonomy" id="1802030"/>
    <lineage>
        <taxon>Bacteria</taxon>
        <taxon>Candidatus Roizmaniibacteriota</taxon>
    </lineage>
</organism>
<evidence type="ECO:0000256" key="5">
    <source>
        <dbReference type="ARBA" id="ARBA00023163"/>
    </source>
</evidence>
<dbReference type="FunFam" id="1.10.287.180:FF:000001">
    <property type="entry name" value="Transcription elongation factor GreA"/>
    <property type="match status" value="1"/>
</dbReference>
<evidence type="ECO:0000256" key="9">
    <source>
        <dbReference type="RuleBase" id="RU000556"/>
    </source>
</evidence>
<dbReference type="GO" id="GO:0003677">
    <property type="term" value="F:DNA binding"/>
    <property type="evidence" value="ECO:0007669"/>
    <property type="project" value="UniProtKB-UniRule"/>
</dbReference>
<sequence>MMKAKKFKVTQEGFDKLNSEFKELREVKRPVVVARLQKAREMGDLSENSEYTSAKESLRFIDSRIVWIELRLRNAEVVAKDANNNFVSLGDFVVLEKDGQKLEYQIVGELEADIENKKLSTNSPIGKAVLGKGKGDEVQVATPSGNVVYKIINIS</sequence>
<dbReference type="GO" id="GO:0070063">
    <property type="term" value="F:RNA polymerase binding"/>
    <property type="evidence" value="ECO:0007669"/>
    <property type="project" value="InterPro"/>
</dbReference>
<evidence type="ECO:0000259" key="11">
    <source>
        <dbReference type="Pfam" id="PF03449"/>
    </source>
</evidence>
<dbReference type="Gene3D" id="3.10.50.30">
    <property type="entry name" value="Transcription elongation factor, GreA/GreB, C-terminal domain"/>
    <property type="match status" value="1"/>
</dbReference>
<keyword evidence="3 8" id="KW-0805">Transcription regulation</keyword>
<dbReference type="SUPFAM" id="SSF46557">
    <property type="entry name" value="GreA transcript cleavage protein, N-terminal domain"/>
    <property type="match status" value="1"/>
</dbReference>
<gene>
    <name evidence="8" type="primary">greA</name>
    <name evidence="12" type="ORF">A2690_03740</name>
</gene>
<dbReference type="EMBL" id="MFZF01000016">
    <property type="protein sequence ID" value="OGK16434.1"/>
    <property type="molecule type" value="Genomic_DNA"/>
</dbReference>
<name>A0A1F7GC27_9BACT</name>
<dbReference type="GO" id="GO:0032784">
    <property type="term" value="P:regulation of DNA-templated transcription elongation"/>
    <property type="evidence" value="ECO:0007669"/>
    <property type="project" value="UniProtKB-UniRule"/>
</dbReference>
<dbReference type="GO" id="GO:0006354">
    <property type="term" value="P:DNA-templated transcription elongation"/>
    <property type="evidence" value="ECO:0007669"/>
    <property type="project" value="TreeGrafter"/>
</dbReference>
<accession>A0A1F7GC27</accession>
<dbReference type="InterPro" id="IPR036953">
    <property type="entry name" value="GreA/GreB_C_sf"/>
</dbReference>
<dbReference type="FunFam" id="3.10.50.30:FF:000001">
    <property type="entry name" value="Transcription elongation factor GreA"/>
    <property type="match status" value="1"/>
</dbReference>
<dbReference type="Pfam" id="PF01272">
    <property type="entry name" value="GreA_GreB"/>
    <property type="match status" value="1"/>
</dbReference>
<reference evidence="12 13" key="1">
    <citation type="journal article" date="2016" name="Nat. Commun.">
        <title>Thousands of microbial genomes shed light on interconnected biogeochemical processes in an aquifer system.</title>
        <authorList>
            <person name="Anantharaman K."/>
            <person name="Brown C.T."/>
            <person name="Hug L.A."/>
            <person name="Sharon I."/>
            <person name="Castelle C.J."/>
            <person name="Probst A.J."/>
            <person name="Thomas B.C."/>
            <person name="Singh A."/>
            <person name="Wilkins M.J."/>
            <person name="Karaoz U."/>
            <person name="Brodie E.L."/>
            <person name="Williams K.H."/>
            <person name="Hubbard S.S."/>
            <person name="Banfield J.F."/>
        </authorList>
    </citation>
    <scope>NUCLEOTIDE SEQUENCE [LARGE SCALE GENOMIC DNA]</scope>
</reference>
<evidence type="ECO:0000256" key="1">
    <source>
        <dbReference type="ARBA" id="ARBA00008213"/>
    </source>
</evidence>
<comment type="caution">
    <text evidence="12">The sequence shown here is derived from an EMBL/GenBank/DDBJ whole genome shotgun (WGS) entry which is preliminary data.</text>
</comment>
<dbReference type="SUPFAM" id="SSF54534">
    <property type="entry name" value="FKBP-like"/>
    <property type="match status" value="1"/>
</dbReference>
<dbReference type="NCBIfam" id="NF001263">
    <property type="entry name" value="PRK00226.1-4"/>
    <property type="match status" value="1"/>
</dbReference>
<evidence type="ECO:0000256" key="4">
    <source>
        <dbReference type="ARBA" id="ARBA00023125"/>
    </source>
</evidence>
<dbReference type="NCBIfam" id="TIGR01462">
    <property type="entry name" value="greA"/>
    <property type="match status" value="1"/>
</dbReference>
<dbReference type="InterPro" id="IPR018151">
    <property type="entry name" value="TF_GreA/GreB_CS"/>
</dbReference>
<dbReference type="InterPro" id="IPR036805">
    <property type="entry name" value="Tscrpt_elong_fac_GreA/B_N_sf"/>
</dbReference>
<feature type="domain" description="Transcription elongation factor GreA/GreB N-terminal" evidence="11">
    <location>
        <begin position="9"/>
        <end position="77"/>
    </location>
</feature>
<dbReference type="GO" id="GO:0003746">
    <property type="term" value="F:translation elongation factor activity"/>
    <property type="evidence" value="ECO:0007669"/>
    <property type="project" value="UniProtKB-KW"/>
</dbReference>
<dbReference type="InterPro" id="IPR028624">
    <property type="entry name" value="Tscrpt_elong_fac_GreA/B"/>
</dbReference>
<evidence type="ECO:0000259" key="10">
    <source>
        <dbReference type="Pfam" id="PF01272"/>
    </source>
</evidence>
<dbReference type="Gene3D" id="1.10.287.180">
    <property type="entry name" value="Transcription elongation factor, GreA/GreB, N-terminal domain"/>
    <property type="match status" value="1"/>
</dbReference>
<evidence type="ECO:0000256" key="2">
    <source>
        <dbReference type="ARBA" id="ARBA00013729"/>
    </source>
</evidence>
<proteinExistence type="inferred from homology"/>
<evidence type="ECO:0000256" key="3">
    <source>
        <dbReference type="ARBA" id="ARBA00023015"/>
    </source>
</evidence>
<protein>
    <recommendedName>
        <fullName evidence="2 8">Transcription elongation factor GreA</fullName>
    </recommendedName>
    <alternativeName>
        <fullName evidence="7 8">Transcript cleavage factor GreA</fullName>
    </alternativeName>
</protein>
<dbReference type="PIRSF" id="PIRSF006092">
    <property type="entry name" value="GreA_GreB"/>
    <property type="match status" value="1"/>
</dbReference>
<comment type="function">
    <text evidence="6 8 9">Necessary for efficient RNA polymerase transcription elongation past template-encoded arresting sites. The arresting sites in DNA have the property of trapping a certain fraction of elongating RNA polymerases that pass through, resulting in locked ternary complexes. Cleavage of the nascent transcript by cleavage factors such as GreA or GreB allows the resumption of elongation from the new 3'terminus. GreA releases sequences of 2 to 3 nucleotides.</text>
</comment>
<comment type="similarity">
    <text evidence="1 8 9">Belongs to the GreA/GreB family.</text>
</comment>
<keyword evidence="12" id="KW-0648">Protein biosynthesis</keyword>
<dbReference type="PROSITE" id="PS00830">
    <property type="entry name" value="GREAB_2"/>
    <property type="match status" value="1"/>
</dbReference>
<feature type="domain" description="Transcription elongation factor GreA/GreB C-terminal" evidence="10">
    <location>
        <begin position="84"/>
        <end position="155"/>
    </location>
</feature>
<dbReference type="PANTHER" id="PTHR30437">
    <property type="entry name" value="TRANSCRIPTION ELONGATION FACTOR GREA"/>
    <property type="match status" value="1"/>
</dbReference>
<dbReference type="AlphaFoldDB" id="A0A1F7GC27"/>
<dbReference type="InterPro" id="IPR022691">
    <property type="entry name" value="Tscrpt_elong_fac_GreA/B_N"/>
</dbReference>
<keyword evidence="12" id="KW-0251">Elongation factor</keyword>
<evidence type="ECO:0000256" key="8">
    <source>
        <dbReference type="HAMAP-Rule" id="MF_00105"/>
    </source>
</evidence>